<sequence length="71" mass="7795">MSATAEDLLVATGIYQGTTTQLPSPHHYLFPPSPAPVPHHLPHQATSSLFIFHHPSHSSLHLFPPTGLLRR</sequence>
<dbReference type="EMBL" id="JAWZYT010007274">
    <property type="protein sequence ID" value="KAK4286857.1"/>
    <property type="molecule type" value="Genomic_DNA"/>
</dbReference>
<reference evidence="1" key="1">
    <citation type="submission" date="2023-11" db="EMBL/GenBank/DDBJ databases">
        <title>Genome assemblies of two species of porcelain crab, Petrolisthes cinctipes and Petrolisthes manimaculis (Anomura: Porcellanidae).</title>
        <authorList>
            <person name="Angst P."/>
        </authorList>
    </citation>
    <scope>NUCLEOTIDE SEQUENCE</scope>
    <source>
        <strain evidence="1">PB745_02</strain>
        <tissue evidence="1">Gill</tissue>
    </source>
</reference>
<accession>A0AAE1NCH1</accession>
<dbReference type="Proteomes" id="UP001292094">
    <property type="component" value="Unassembled WGS sequence"/>
</dbReference>
<evidence type="ECO:0000313" key="1">
    <source>
        <dbReference type="EMBL" id="KAK4286857.1"/>
    </source>
</evidence>
<dbReference type="AlphaFoldDB" id="A0AAE1NCH1"/>
<name>A0AAE1NCH1_9EUCA</name>
<proteinExistence type="predicted"/>
<organism evidence="1 2">
    <name type="scientific">Petrolisthes manimaculis</name>
    <dbReference type="NCBI Taxonomy" id="1843537"/>
    <lineage>
        <taxon>Eukaryota</taxon>
        <taxon>Metazoa</taxon>
        <taxon>Ecdysozoa</taxon>
        <taxon>Arthropoda</taxon>
        <taxon>Crustacea</taxon>
        <taxon>Multicrustacea</taxon>
        <taxon>Malacostraca</taxon>
        <taxon>Eumalacostraca</taxon>
        <taxon>Eucarida</taxon>
        <taxon>Decapoda</taxon>
        <taxon>Pleocyemata</taxon>
        <taxon>Anomura</taxon>
        <taxon>Galatheoidea</taxon>
        <taxon>Porcellanidae</taxon>
        <taxon>Petrolisthes</taxon>
    </lineage>
</organism>
<protein>
    <submittedName>
        <fullName evidence="1">Uncharacterized protein</fullName>
    </submittedName>
</protein>
<gene>
    <name evidence="1" type="ORF">Pmani_040057</name>
</gene>
<keyword evidence="2" id="KW-1185">Reference proteome</keyword>
<evidence type="ECO:0000313" key="2">
    <source>
        <dbReference type="Proteomes" id="UP001292094"/>
    </source>
</evidence>
<comment type="caution">
    <text evidence="1">The sequence shown here is derived from an EMBL/GenBank/DDBJ whole genome shotgun (WGS) entry which is preliminary data.</text>
</comment>